<name>A0A9P9WDR4_9PEZI</name>
<organism evidence="1 2">
    <name type="scientific">Neoarthrinium moseri</name>
    <dbReference type="NCBI Taxonomy" id="1658444"/>
    <lineage>
        <taxon>Eukaryota</taxon>
        <taxon>Fungi</taxon>
        <taxon>Dikarya</taxon>
        <taxon>Ascomycota</taxon>
        <taxon>Pezizomycotina</taxon>
        <taxon>Sordariomycetes</taxon>
        <taxon>Xylariomycetidae</taxon>
        <taxon>Amphisphaeriales</taxon>
        <taxon>Apiosporaceae</taxon>
        <taxon>Neoarthrinium</taxon>
    </lineage>
</organism>
<dbReference type="EMBL" id="JAFIMR010000037">
    <property type="protein sequence ID" value="KAI1858205.1"/>
    <property type="molecule type" value="Genomic_DNA"/>
</dbReference>
<dbReference type="AlphaFoldDB" id="A0A9P9WDR4"/>
<proteinExistence type="predicted"/>
<evidence type="ECO:0000313" key="1">
    <source>
        <dbReference type="EMBL" id="KAI1858205.1"/>
    </source>
</evidence>
<protein>
    <submittedName>
        <fullName evidence="1">Uncharacterized protein</fullName>
    </submittedName>
</protein>
<keyword evidence="2" id="KW-1185">Reference proteome</keyword>
<gene>
    <name evidence="1" type="ORF">JX265_010873</name>
</gene>
<reference evidence="1" key="1">
    <citation type="submission" date="2021-03" db="EMBL/GenBank/DDBJ databases">
        <title>Revisited historic fungal species revealed as producer of novel bioactive compounds through whole genome sequencing and comparative genomics.</title>
        <authorList>
            <person name="Vignolle G.A."/>
            <person name="Hochenegger N."/>
            <person name="Mach R.L."/>
            <person name="Mach-Aigner A.R."/>
            <person name="Javad Rahimi M."/>
            <person name="Salim K.A."/>
            <person name="Chan C.M."/>
            <person name="Lim L.B.L."/>
            <person name="Cai F."/>
            <person name="Druzhinina I.S."/>
            <person name="U'Ren J.M."/>
            <person name="Derntl C."/>
        </authorList>
    </citation>
    <scope>NUCLEOTIDE SEQUENCE</scope>
    <source>
        <strain evidence="1">TUCIM 5799</strain>
    </source>
</reference>
<accession>A0A9P9WDR4</accession>
<evidence type="ECO:0000313" key="2">
    <source>
        <dbReference type="Proteomes" id="UP000829685"/>
    </source>
</evidence>
<sequence>MSAGPVREEDTAGAATQISPSLASEFDISSGDTLALLEVETGASSTTCKQSDWFYNADSWTIIDSVCFVYQMELFDLPALRQYMKTVQDWLRKWSTTGSCPFIHHCLYSQRFPDCMQDAYMALAAYLARTPENSQMCFRIIRDRAEKLIDQSSLSESSIEATSGIAISSLDPFDHLARVQALLIYQVIGYFDGDITLRGMAERHAPKVLHWTNEMWKCIKLESSLYSTAHSVGTDSDDSLVAANNAGLESMDWRHWIVCESIRRTWIVATTTQSIYEGLKDNWSACLGGGKFTPRAGAWDAVDAYSWGQRVAPSSVPLLTSNVTADVLFETARPEDVDDFSHAILGSCYGSEKVARWKAAAAKE</sequence>
<dbReference type="Proteomes" id="UP000829685">
    <property type="component" value="Unassembled WGS sequence"/>
</dbReference>
<comment type="caution">
    <text evidence="1">The sequence shown here is derived from an EMBL/GenBank/DDBJ whole genome shotgun (WGS) entry which is preliminary data.</text>
</comment>